<name>A0A346A1T1_9HYPH</name>
<sequence>MSDTFVIPGLRDRILSGAWILRAPVTATRANVRTIAIATVSAAVIAGAMTWIDGASRPKHATSAAAQPLADTQQTPSVPFATTIIAKTHDQVDKLDGLLADPTLRFSESSAWSPAGGLGIMMMAPSAAPNNRVAILPMQAPMVTAANPPPATTTAEADDVPLPRAHPLNIATVPVTPKNAPPSIIATAPEATAETKPSSDGLFGAFKRLFTPEEKKHVAPVLAANPRTAIYDISARAVYMPSGETLEAHSGLGEWLDDPSSFHRKDRGVTPPATYKITLREKLFHGVKALRLTPVGDAKMYGRDGMLAHSYMLGPNGQSNGCVSFKDYDKFLAAYSSGEVDQLIVVPHVTPATAYAQANSSS</sequence>
<feature type="domain" description="Tlde1" evidence="1">
    <location>
        <begin position="245"/>
        <end position="348"/>
    </location>
</feature>
<organism evidence="2 3">
    <name type="scientific">Pseudolabrys taiwanensis</name>
    <dbReference type="NCBI Taxonomy" id="331696"/>
    <lineage>
        <taxon>Bacteria</taxon>
        <taxon>Pseudomonadati</taxon>
        <taxon>Pseudomonadota</taxon>
        <taxon>Alphaproteobacteria</taxon>
        <taxon>Hyphomicrobiales</taxon>
        <taxon>Xanthobacteraceae</taxon>
        <taxon>Pseudolabrys</taxon>
    </lineage>
</organism>
<dbReference type="Proteomes" id="UP000254889">
    <property type="component" value="Chromosome"/>
</dbReference>
<dbReference type="AlphaFoldDB" id="A0A346A1T1"/>
<reference evidence="2 3" key="1">
    <citation type="submission" date="2018-07" db="EMBL/GenBank/DDBJ databases">
        <authorList>
            <person name="Quirk P.G."/>
            <person name="Krulwich T.A."/>
        </authorList>
    </citation>
    <scope>NUCLEOTIDE SEQUENCE [LARGE SCALE GENOMIC DNA]</scope>
    <source>
        <strain evidence="2 3">CC-BB4</strain>
    </source>
</reference>
<dbReference type="EMBL" id="CP031417">
    <property type="protein sequence ID" value="AXK83128.1"/>
    <property type="molecule type" value="Genomic_DNA"/>
</dbReference>
<protein>
    <submittedName>
        <fullName evidence="2">DUF2778 domain-containing protein</fullName>
    </submittedName>
</protein>
<dbReference type="OrthoDB" id="9816088at2"/>
<proteinExistence type="predicted"/>
<dbReference type="KEGG" id="ptaw:DW352_22975"/>
<keyword evidence="3" id="KW-1185">Reference proteome</keyword>
<evidence type="ECO:0000313" key="2">
    <source>
        <dbReference type="EMBL" id="AXK83128.1"/>
    </source>
</evidence>
<dbReference type="InterPro" id="IPR021225">
    <property type="entry name" value="Tlde1_dom"/>
</dbReference>
<accession>A0A346A1T1</accession>
<evidence type="ECO:0000259" key="1">
    <source>
        <dbReference type="Pfam" id="PF10908"/>
    </source>
</evidence>
<gene>
    <name evidence="2" type="ORF">DW352_22975</name>
</gene>
<dbReference type="Pfam" id="PF10908">
    <property type="entry name" value="Tlde1_dom"/>
    <property type="match status" value="1"/>
</dbReference>
<evidence type="ECO:0000313" key="3">
    <source>
        <dbReference type="Proteomes" id="UP000254889"/>
    </source>
</evidence>